<dbReference type="CDD" id="cd03225">
    <property type="entry name" value="ABC_cobalt_CbiO_domain1"/>
    <property type="match status" value="1"/>
</dbReference>
<proteinExistence type="inferred from homology"/>
<dbReference type="InterPro" id="IPR030946">
    <property type="entry name" value="EcfA2"/>
</dbReference>
<evidence type="ECO:0000256" key="8">
    <source>
        <dbReference type="RuleBase" id="RU365104"/>
    </source>
</evidence>
<dbReference type="PROSITE" id="PS50893">
    <property type="entry name" value="ABC_TRANSPORTER_2"/>
    <property type="match status" value="1"/>
</dbReference>
<dbReference type="GO" id="GO:0016887">
    <property type="term" value="F:ATP hydrolysis activity"/>
    <property type="evidence" value="ECO:0007669"/>
    <property type="project" value="InterPro"/>
</dbReference>
<dbReference type="InterPro" id="IPR050095">
    <property type="entry name" value="ECF_ABC_transporter_ATP-bd"/>
</dbReference>
<dbReference type="NCBIfam" id="NF010158">
    <property type="entry name" value="PRK13637.1"/>
    <property type="match status" value="1"/>
</dbReference>
<dbReference type="Pfam" id="PF00005">
    <property type="entry name" value="ABC_tran"/>
    <property type="match status" value="1"/>
</dbReference>
<dbReference type="KEGG" id="sgbi:P3F81_09160"/>
<dbReference type="EC" id="7.-.-.-" evidence="8"/>
<dbReference type="GO" id="GO:0042626">
    <property type="term" value="F:ATPase-coupled transmembrane transporter activity"/>
    <property type="evidence" value="ECO:0007669"/>
    <property type="project" value="TreeGrafter"/>
</dbReference>
<dbReference type="InterPro" id="IPR003439">
    <property type="entry name" value="ABC_transporter-like_ATP-bd"/>
</dbReference>
<reference evidence="10" key="1">
    <citation type="submission" date="2023-03" db="EMBL/GenBank/DDBJ databases">
        <title>Selenobaculum gbiensis gen. nov. sp. nov., a new bacterium isolated from the gut microbiota of IBD patient.</title>
        <authorList>
            <person name="Yeo S."/>
            <person name="Park H."/>
            <person name="Huh C.S."/>
        </authorList>
    </citation>
    <scope>NUCLEOTIDE SEQUENCE</scope>
    <source>
        <strain evidence="10">ICN-92133</strain>
    </source>
</reference>
<keyword evidence="6" id="KW-1278">Translocase</keyword>
<keyword evidence="11" id="KW-1185">Reference proteome</keyword>
<dbReference type="GO" id="GO:0005524">
    <property type="term" value="F:ATP binding"/>
    <property type="evidence" value="ECO:0007669"/>
    <property type="project" value="UniProtKB-UniRule"/>
</dbReference>
<dbReference type="GO" id="GO:0043190">
    <property type="term" value="C:ATP-binding cassette (ABC) transporter complex"/>
    <property type="evidence" value="ECO:0007669"/>
    <property type="project" value="TreeGrafter"/>
</dbReference>
<dbReference type="SUPFAM" id="SSF52540">
    <property type="entry name" value="P-loop containing nucleoside triphosphate hydrolases"/>
    <property type="match status" value="1"/>
</dbReference>
<comment type="function">
    <text evidence="8">ATP-binding (A) component of a common energy-coupling factor (ECF) ABC-transporter complex.</text>
</comment>
<dbReference type="PANTHER" id="PTHR43553:SF27">
    <property type="entry name" value="ENERGY-COUPLING FACTOR TRANSPORTER ATP-BINDING PROTEIN ECFA2"/>
    <property type="match status" value="1"/>
</dbReference>
<evidence type="ECO:0000256" key="7">
    <source>
        <dbReference type="ARBA" id="ARBA00023136"/>
    </source>
</evidence>
<dbReference type="EMBL" id="CP120678">
    <property type="protein sequence ID" value="WIW70065.1"/>
    <property type="molecule type" value="Genomic_DNA"/>
</dbReference>
<name>A0A9Y2AIJ0_9FIRM</name>
<dbReference type="Gene3D" id="3.40.50.300">
    <property type="entry name" value="P-loop containing nucleotide triphosphate hydrolases"/>
    <property type="match status" value="1"/>
</dbReference>
<protein>
    <recommendedName>
        <fullName evidence="8">Energy-coupling factor transporter ATP-binding protein EcfA2</fullName>
        <ecNumber evidence="8">7.-.-.-</ecNumber>
    </recommendedName>
</protein>
<organism evidence="10 11">
    <name type="scientific">Selenobaculum gibii</name>
    <dbReference type="NCBI Taxonomy" id="3054208"/>
    <lineage>
        <taxon>Bacteria</taxon>
        <taxon>Bacillati</taxon>
        <taxon>Bacillota</taxon>
        <taxon>Negativicutes</taxon>
        <taxon>Selenomonadales</taxon>
        <taxon>Selenomonadaceae</taxon>
        <taxon>Selenobaculum</taxon>
    </lineage>
</organism>
<evidence type="ECO:0000256" key="4">
    <source>
        <dbReference type="ARBA" id="ARBA00022741"/>
    </source>
</evidence>
<dbReference type="SMART" id="SM00382">
    <property type="entry name" value="AAA"/>
    <property type="match status" value="1"/>
</dbReference>
<dbReference type="InterPro" id="IPR027417">
    <property type="entry name" value="P-loop_NTPase"/>
</dbReference>
<keyword evidence="7 8" id="KW-0472">Membrane</keyword>
<accession>A0A9Y2AIJ0</accession>
<dbReference type="InterPro" id="IPR015856">
    <property type="entry name" value="ABC_transpr_CbiO/EcfA_su"/>
</dbReference>
<comment type="similarity">
    <text evidence="8">Belongs to the ABC transporter superfamily. Energy-coupling factor EcfA family.</text>
</comment>
<keyword evidence="2 8" id="KW-0813">Transport</keyword>
<dbReference type="PROSITE" id="PS00211">
    <property type="entry name" value="ABC_TRANSPORTER_1"/>
    <property type="match status" value="1"/>
</dbReference>
<evidence type="ECO:0000313" key="10">
    <source>
        <dbReference type="EMBL" id="WIW70065.1"/>
    </source>
</evidence>
<evidence type="ECO:0000259" key="9">
    <source>
        <dbReference type="PROSITE" id="PS50893"/>
    </source>
</evidence>
<keyword evidence="10" id="KW-0378">Hydrolase</keyword>
<feature type="domain" description="ABC transporter" evidence="9">
    <location>
        <begin position="3"/>
        <end position="245"/>
    </location>
</feature>
<dbReference type="RefSeq" id="WP_147670379.1">
    <property type="nucleotide sequence ID" value="NZ_CP120678.1"/>
</dbReference>
<evidence type="ECO:0000256" key="3">
    <source>
        <dbReference type="ARBA" id="ARBA00022475"/>
    </source>
</evidence>
<comment type="subcellular location">
    <subcellularLocation>
        <location evidence="1 8">Cell membrane</location>
        <topology evidence="1 8">Peripheral membrane protein</topology>
    </subcellularLocation>
</comment>
<keyword evidence="5 8" id="KW-0067">ATP-binding</keyword>
<dbReference type="NCBIfam" id="TIGR04521">
    <property type="entry name" value="ECF_ATPase_2"/>
    <property type="match status" value="1"/>
</dbReference>
<evidence type="ECO:0000256" key="2">
    <source>
        <dbReference type="ARBA" id="ARBA00022448"/>
    </source>
</evidence>
<dbReference type="InterPro" id="IPR017871">
    <property type="entry name" value="ABC_transporter-like_CS"/>
</dbReference>
<evidence type="ECO:0000313" key="11">
    <source>
        <dbReference type="Proteomes" id="UP001243623"/>
    </source>
</evidence>
<sequence>MSIQLNNVSYTYMARTPFEKQAIKNINLEIKKGEFVAIIGHTGSGKSTLVQHLNGLLKPTNGSITIDEIVLGKKDEKSKLARKKVGMVFQYPEHQLFEETIYADIAFGPKNLGLGKKEIDKRVRRAMNFVNLDYDMYKERSPFQLSGGQMRRVAIAGVVALQPDYLVLDEPAAGLDPCGRDAIFNKIVELHKKTGIAVILVSHNMDDVAKMASRLIVMKSGEVAVDGKPADVFKETETLVNTGLDIPQIISLMRALEKRGLPVNTDVLTINQAVDSILSALRGKNHAK</sequence>
<evidence type="ECO:0000256" key="5">
    <source>
        <dbReference type="ARBA" id="ARBA00022840"/>
    </source>
</evidence>
<dbReference type="InterPro" id="IPR003593">
    <property type="entry name" value="AAA+_ATPase"/>
</dbReference>
<gene>
    <name evidence="10" type="ORF">P3F81_09160</name>
</gene>
<keyword evidence="3 8" id="KW-1003">Cell membrane</keyword>
<evidence type="ECO:0000256" key="1">
    <source>
        <dbReference type="ARBA" id="ARBA00004202"/>
    </source>
</evidence>
<comment type="subunit">
    <text evidence="8">Forms a stable energy-coupling factor (ECF) transporter complex composed of 2 membrane-embedded substrate-binding proteins (S component), 2 ATP-binding proteins (A component) and 2 transmembrane proteins (T component).</text>
</comment>
<dbReference type="Proteomes" id="UP001243623">
    <property type="component" value="Chromosome"/>
</dbReference>
<keyword evidence="4 8" id="KW-0547">Nucleotide-binding</keyword>
<evidence type="ECO:0000256" key="6">
    <source>
        <dbReference type="ARBA" id="ARBA00022967"/>
    </source>
</evidence>
<dbReference type="AlphaFoldDB" id="A0A9Y2AIJ0"/>
<dbReference type="PANTHER" id="PTHR43553">
    <property type="entry name" value="HEAVY METAL TRANSPORTER"/>
    <property type="match status" value="1"/>
</dbReference>
<dbReference type="FunFam" id="3.40.50.300:FF:000224">
    <property type="entry name" value="Energy-coupling factor transporter ATP-binding protein EcfA"/>
    <property type="match status" value="1"/>
</dbReference>